<evidence type="ECO:0000256" key="4">
    <source>
        <dbReference type="SAM" id="MobiDB-lite"/>
    </source>
</evidence>
<feature type="compositionally biased region" description="Polar residues" evidence="4">
    <location>
        <begin position="433"/>
        <end position="442"/>
    </location>
</feature>
<proteinExistence type="predicted"/>
<dbReference type="InterPro" id="IPR024545">
    <property type="entry name" value="Mto1-like_Mto2p-bd"/>
</dbReference>
<feature type="compositionally biased region" description="Basic and acidic residues" evidence="4">
    <location>
        <begin position="1572"/>
        <end position="1595"/>
    </location>
</feature>
<feature type="compositionally biased region" description="Polar residues" evidence="4">
    <location>
        <begin position="361"/>
        <end position="371"/>
    </location>
</feature>
<dbReference type="EMBL" id="ML741856">
    <property type="protein sequence ID" value="KAE8321971.1"/>
    <property type="molecule type" value="Genomic_DNA"/>
</dbReference>
<evidence type="ECO:0000259" key="6">
    <source>
        <dbReference type="Pfam" id="PF12808"/>
    </source>
</evidence>
<keyword evidence="2" id="KW-0963">Cytoplasm</keyword>
<dbReference type="GO" id="GO:0032982">
    <property type="term" value="C:myosin filament"/>
    <property type="evidence" value="ECO:0007669"/>
    <property type="project" value="TreeGrafter"/>
</dbReference>
<dbReference type="GO" id="GO:0000146">
    <property type="term" value="F:microfilament motor activity"/>
    <property type="evidence" value="ECO:0007669"/>
    <property type="project" value="TreeGrafter"/>
</dbReference>
<feature type="region of interest" description="Disordered" evidence="4">
    <location>
        <begin position="1449"/>
        <end position="1539"/>
    </location>
</feature>
<feature type="domain" description="Mto1-like Mto2p-binding" evidence="6">
    <location>
        <begin position="1541"/>
        <end position="1591"/>
    </location>
</feature>
<dbReference type="Pfam" id="PF12808">
    <property type="entry name" value="Mto2_bdg"/>
    <property type="match status" value="2"/>
</dbReference>
<evidence type="ECO:0000256" key="1">
    <source>
        <dbReference type="ARBA" id="ARBA00004496"/>
    </source>
</evidence>
<accession>A0A5N6WMD8</accession>
<evidence type="ECO:0000313" key="8">
    <source>
        <dbReference type="Proteomes" id="UP000325945"/>
    </source>
</evidence>
<feature type="compositionally biased region" description="Polar residues" evidence="4">
    <location>
        <begin position="1494"/>
        <end position="1516"/>
    </location>
</feature>
<dbReference type="Gene3D" id="1.10.287.1490">
    <property type="match status" value="1"/>
</dbReference>
<feature type="compositionally biased region" description="Polar residues" evidence="4">
    <location>
        <begin position="1596"/>
        <end position="1609"/>
    </location>
</feature>
<feature type="region of interest" description="Disordered" evidence="4">
    <location>
        <begin position="740"/>
        <end position="776"/>
    </location>
</feature>
<evidence type="ECO:0008006" key="9">
    <source>
        <dbReference type="Google" id="ProtNLM"/>
    </source>
</evidence>
<evidence type="ECO:0000256" key="2">
    <source>
        <dbReference type="ARBA" id="ARBA00022490"/>
    </source>
</evidence>
<dbReference type="GO" id="GO:0051015">
    <property type="term" value="F:actin filament binding"/>
    <property type="evidence" value="ECO:0007669"/>
    <property type="project" value="TreeGrafter"/>
</dbReference>
<feature type="domain" description="Mto1-like Mto2p-binding" evidence="6">
    <location>
        <begin position="1402"/>
        <end position="1451"/>
    </location>
</feature>
<feature type="region of interest" description="Disordered" evidence="4">
    <location>
        <begin position="823"/>
        <end position="866"/>
    </location>
</feature>
<protein>
    <recommendedName>
        <fullName evidence="9">Anucleate primary sterigmata protein B</fullName>
    </recommendedName>
</protein>
<reference evidence="8" key="1">
    <citation type="submission" date="2019-04" db="EMBL/GenBank/DDBJ databases">
        <title>Friends and foes A comparative genomics studyof 23 Aspergillus species from section Flavi.</title>
        <authorList>
            <consortium name="DOE Joint Genome Institute"/>
            <person name="Kjaerbolling I."/>
            <person name="Vesth T."/>
            <person name="Frisvad J.C."/>
            <person name="Nybo J.L."/>
            <person name="Theobald S."/>
            <person name="Kildgaard S."/>
            <person name="Isbrandt T."/>
            <person name="Kuo A."/>
            <person name="Sato A."/>
            <person name="Lyhne E.K."/>
            <person name="Kogle M.E."/>
            <person name="Wiebenga A."/>
            <person name="Kun R.S."/>
            <person name="Lubbers R.J."/>
            <person name="Makela M.R."/>
            <person name="Barry K."/>
            <person name="Chovatia M."/>
            <person name="Clum A."/>
            <person name="Daum C."/>
            <person name="Haridas S."/>
            <person name="He G."/>
            <person name="LaButti K."/>
            <person name="Lipzen A."/>
            <person name="Mondo S."/>
            <person name="Riley R."/>
            <person name="Salamov A."/>
            <person name="Simmons B.A."/>
            <person name="Magnuson J.K."/>
            <person name="Henrissat B."/>
            <person name="Mortensen U.H."/>
            <person name="Larsen T.O."/>
            <person name="Devries R.P."/>
            <person name="Grigoriev I.V."/>
            <person name="Machida M."/>
            <person name="Baker S.E."/>
            <person name="Andersen M.R."/>
        </authorList>
    </citation>
    <scope>NUCLEOTIDE SEQUENCE [LARGE SCALE GENOMIC DNA]</scope>
    <source>
        <strain evidence="8">CBS 130017</strain>
    </source>
</reference>
<dbReference type="SUPFAM" id="SSF57997">
    <property type="entry name" value="Tropomyosin"/>
    <property type="match status" value="1"/>
</dbReference>
<feature type="domain" description="Centrosomin N-terminal motif 1" evidence="5">
    <location>
        <begin position="541"/>
        <end position="613"/>
    </location>
</feature>
<feature type="compositionally biased region" description="Polar residues" evidence="4">
    <location>
        <begin position="65"/>
        <end position="84"/>
    </location>
</feature>
<dbReference type="GO" id="GO:0005737">
    <property type="term" value="C:cytoplasm"/>
    <property type="evidence" value="ECO:0007669"/>
    <property type="project" value="UniProtKB-SubCell"/>
</dbReference>
<feature type="compositionally biased region" description="Low complexity" evidence="4">
    <location>
        <begin position="256"/>
        <end position="267"/>
    </location>
</feature>
<keyword evidence="8" id="KW-1185">Reference proteome</keyword>
<comment type="subcellular location">
    <subcellularLocation>
        <location evidence="1">Cytoplasm</location>
    </subcellularLocation>
</comment>
<dbReference type="PANTHER" id="PTHR45615">
    <property type="entry name" value="MYOSIN HEAVY CHAIN, NON-MUSCLE"/>
    <property type="match status" value="1"/>
</dbReference>
<feature type="compositionally biased region" description="Polar residues" evidence="4">
    <location>
        <begin position="299"/>
        <end position="330"/>
    </location>
</feature>
<evidence type="ECO:0000256" key="3">
    <source>
        <dbReference type="SAM" id="Coils"/>
    </source>
</evidence>
<feature type="region of interest" description="Disordered" evidence="4">
    <location>
        <begin position="1572"/>
        <end position="1651"/>
    </location>
</feature>
<dbReference type="PANTHER" id="PTHR45615:SF40">
    <property type="entry name" value="MYOSIN HEAVY CHAIN, NON-MUSCLE"/>
    <property type="match status" value="1"/>
</dbReference>
<dbReference type="Proteomes" id="UP000325945">
    <property type="component" value="Unassembled WGS sequence"/>
</dbReference>
<dbReference type="Pfam" id="PF07989">
    <property type="entry name" value="Cnn_1N"/>
    <property type="match status" value="1"/>
</dbReference>
<name>A0A5N6WMD8_9EURO</name>
<keyword evidence="3" id="KW-0175">Coiled coil</keyword>
<feature type="coiled-coil region" evidence="3">
    <location>
        <begin position="698"/>
        <end position="732"/>
    </location>
</feature>
<feature type="region of interest" description="Disordered" evidence="4">
    <location>
        <begin position="611"/>
        <end position="638"/>
    </location>
</feature>
<dbReference type="GO" id="GO:0005815">
    <property type="term" value="C:microtubule organizing center"/>
    <property type="evidence" value="ECO:0007669"/>
    <property type="project" value="InterPro"/>
</dbReference>
<feature type="compositionally biased region" description="Polar residues" evidence="4">
    <location>
        <begin position="270"/>
        <end position="284"/>
    </location>
</feature>
<dbReference type="GO" id="GO:0016460">
    <property type="term" value="C:myosin II complex"/>
    <property type="evidence" value="ECO:0007669"/>
    <property type="project" value="TreeGrafter"/>
</dbReference>
<gene>
    <name evidence="7" type="ORF">BDV39DRAFT_184806</name>
</gene>
<feature type="compositionally biased region" description="Basic and acidic residues" evidence="4">
    <location>
        <begin position="1621"/>
        <end position="1631"/>
    </location>
</feature>
<organism evidence="7 8">
    <name type="scientific">Aspergillus sergii</name>
    <dbReference type="NCBI Taxonomy" id="1034303"/>
    <lineage>
        <taxon>Eukaryota</taxon>
        <taxon>Fungi</taxon>
        <taxon>Dikarya</taxon>
        <taxon>Ascomycota</taxon>
        <taxon>Pezizomycotina</taxon>
        <taxon>Eurotiomycetes</taxon>
        <taxon>Eurotiomycetidae</taxon>
        <taxon>Eurotiales</taxon>
        <taxon>Aspergillaceae</taxon>
        <taxon>Aspergillus</taxon>
        <taxon>Aspergillus subgen. Circumdati</taxon>
    </lineage>
</organism>
<evidence type="ECO:0000313" key="7">
    <source>
        <dbReference type="EMBL" id="KAE8321971.1"/>
    </source>
</evidence>
<sequence length="1651" mass="186259">MSTGSAQLLSPSFETLNAIESALPPPSSSPLGRSLDIGNELSSLEDEFYATDIMEEGDARREHPLTNSSTTGVNGGAQYTQDGTTADAKRDGRSTPAVEQQDLDESSASLNLPPLPDNDDSSLLLLSSDDGDNERLVNQTLMEEKEMRRKLMDMESSFLPEPSTIQIVSRNQHSSADDTYLVGVDERAPEFNKPDHAQSSFAVPDGSSYDMTSTYDGVPIPQTPSVRPEEDMTVDSETTPAPPPEWQENNEKDLEAVQSSPAAQAAARTVNRNQLSSSEGTRQIGQFFEEPTDGPPVSYLNQTQQQAHQDFRTATRSLSPSQAGPLSGNANHDVEAASRTSSRRGNRPKYLTSRQSVHRLSYSSVTSNNTEVTNSEATLGADYALQSGGAVPDNAGTVHHEQRNNLARSVSLGSMASGISGYSDENLLDKRNPSSTTESGLDTLNEEETPLQSRPGSSQKKHRQNQEDPMAEDTTGLMTPKAKAQDISFPTDTAIAERVKDVQVPSTFVKQFREDYAGRGLSPDKRAGATPAFARSGRSMTLKEQSSTIDRLSKENFDLKMRIHFLNEALNRRSEEGIKEMISENVELKSDKLKLQKDSQTLKRKIRDLEKQLKDQQSDKESMVNHDPEGSDDDGREPAQEEEILFLRERVEVYELEIERLRSESIARESEKRKLAEILKSLNDGRPMGSDVGAREERDMWKDMLEAETAAREQAEEENKRLRDDALRLKSEMSSIIVSTRPTQRDRVESMHSYSAVSDRELNRNTNPSSSSSSTLVMELELLKQENAELRKEVSAQTSMLTSRNREKERLYQEIEELKLGQRRDGGRSIAGDSIFDRSASRAHGRPSSRTSDGTAPYPGDDAEREDLEVRNGQLRDQVSALKLDNQAVRTELEEYKRELEEYKKELETLDKAYQERGKEVEAFDKAYQADMDQAEEEMQKLQQDLQNLEQERDRALLMADEHNAAFQDLRAEAQDELDALGEELDQKTEECQRLGEELKIQDENLRALQAEMRSASEGIIRLEEDAQNNMQRYKAVQQELEDCNREMESFEKSLFEANTKVQRLTVQIESSQNEIAFLREEQDGDKIRIGDLESELKTYKMSLQSEKDKARELEERLTEERHQREVVGSKEKQEVQRIVNELNREASAAKEEARKLKKSLSAQEIETNTWRERLMDLENNLRETLGDLTGSRSSLISKIMELQKNLESTAWELESTRSKLDETESLLRNRDALLESHGLESRKLAELLERERHSRRADKQSFEQALKSHHQASRTITQNNSRITELENARNQDRKRFTNLEQQFKDQLNERNTMLLMIWKRLSAMCGPDWAHSNSLINGNLPSQEVIGNILFWPGFSRNLLLAVKTLENVISGFKNRIKGVERDLTKQYQAVEHTLSLRVKKLDRLEESMMNIRAQQHKLGQSGLSPEMAKLRGENRLLKAELNLLQSHSRSRGPAGMGPSSPRLESGADVDPTSLVRHNSMVEKPAHPHNSRGLTRSSTSGIPQPSHVSSTTTLADGAGAMVHSSRTRRAVGDQGNNEKWIQRLHELEKRLKQEREARLLDRNGARKRLEERDAENQRLRAQLERERVRKDMSTDYSGDNNAGQARGQNLRMIQGTAHDPGDGYGNHRDDDDDDPSSSDGEGICVDIEV</sequence>
<evidence type="ECO:0000259" key="5">
    <source>
        <dbReference type="Pfam" id="PF07989"/>
    </source>
</evidence>
<dbReference type="InterPro" id="IPR012943">
    <property type="entry name" value="Cnn_1N"/>
</dbReference>
<feature type="region of interest" description="Disordered" evidence="4">
    <location>
        <begin position="422"/>
        <end position="486"/>
    </location>
</feature>
<feature type="region of interest" description="Disordered" evidence="4">
    <location>
        <begin position="188"/>
        <end position="371"/>
    </location>
</feature>
<feature type="region of interest" description="Disordered" evidence="4">
    <location>
        <begin position="48"/>
        <end position="131"/>
    </location>
</feature>
<feature type="compositionally biased region" description="Basic and acidic residues" evidence="4">
    <location>
        <begin position="611"/>
        <end position="629"/>
    </location>
</feature>